<dbReference type="EMBL" id="JBIQWL010000010">
    <property type="protein sequence ID" value="MFH8252517.1"/>
    <property type="molecule type" value="Genomic_DNA"/>
</dbReference>
<evidence type="ECO:0000259" key="2">
    <source>
        <dbReference type="Pfam" id="PF23636"/>
    </source>
</evidence>
<feature type="transmembrane region" description="Helical" evidence="1">
    <location>
        <begin position="59"/>
        <end position="78"/>
    </location>
</feature>
<evidence type="ECO:0000313" key="4">
    <source>
        <dbReference type="Proteomes" id="UP001610861"/>
    </source>
</evidence>
<keyword evidence="4" id="KW-1185">Reference proteome</keyword>
<keyword evidence="1" id="KW-1133">Transmembrane helix</keyword>
<comment type="caution">
    <text evidence="3">The sequence shown here is derived from an EMBL/GenBank/DDBJ whole genome shotgun (WGS) entry which is preliminary data.</text>
</comment>
<keyword evidence="1" id="KW-0472">Membrane</keyword>
<dbReference type="InterPro" id="IPR055568">
    <property type="entry name" value="DUF7144"/>
</dbReference>
<evidence type="ECO:0000256" key="1">
    <source>
        <dbReference type="SAM" id="Phobius"/>
    </source>
</evidence>
<proteinExistence type="predicted"/>
<evidence type="ECO:0000313" key="3">
    <source>
        <dbReference type="EMBL" id="MFH8252517.1"/>
    </source>
</evidence>
<dbReference type="Pfam" id="PF23636">
    <property type="entry name" value="DUF7144"/>
    <property type="match status" value="1"/>
</dbReference>
<feature type="transmembrane region" description="Helical" evidence="1">
    <location>
        <begin position="83"/>
        <end position="102"/>
    </location>
</feature>
<dbReference type="RefSeq" id="WP_397557948.1">
    <property type="nucleotide sequence ID" value="NZ_JBIQWL010000010.1"/>
</dbReference>
<protein>
    <recommendedName>
        <fullName evidence="2">DUF7144 domain-containing protein</fullName>
    </recommendedName>
</protein>
<gene>
    <name evidence="3" type="ORF">ACH3VR_19270</name>
</gene>
<dbReference type="Proteomes" id="UP001610861">
    <property type="component" value="Unassembled WGS sequence"/>
</dbReference>
<feature type="transmembrane region" description="Helical" evidence="1">
    <location>
        <begin position="108"/>
        <end position="126"/>
    </location>
</feature>
<organism evidence="3 4">
    <name type="scientific">Microbacterium alkaliflavum</name>
    <dbReference type="NCBI Taxonomy" id="3248839"/>
    <lineage>
        <taxon>Bacteria</taxon>
        <taxon>Bacillati</taxon>
        <taxon>Actinomycetota</taxon>
        <taxon>Actinomycetes</taxon>
        <taxon>Micrococcales</taxon>
        <taxon>Microbacteriaceae</taxon>
        <taxon>Microbacterium</taxon>
    </lineage>
</organism>
<accession>A0ABW7QEA5</accession>
<feature type="domain" description="DUF7144" evidence="2">
    <location>
        <begin position="12"/>
        <end position="128"/>
    </location>
</feature>
<keyword evidence="1" id="KW-0812">Transmembrane</keyword>
<name>A0ABW7QEA5_9MICO</name>
<feature type="transmembrane region" description="Helical" evidence="1">
    <location>
        <begin position="12"/>
        <end position="36"/>
    </location>
</feature>
<sequence length="134" mass="14423">MSDTKQSGWVGWAVFGGIILIIAGVFDALFGLAAIIGPDSSIFLNTTTGSAILFDVQGWGWWHLIIGLALVLVGIFVLRGATWARITAVILVAINAIGQFGTFGYQPWWALAVIALDILVIFALVVHGKELRDR</sequence>
<reference evidence="3 4" key="1">
    <citation type="submission" date="2024-09" db="EMBL/GenBank/DDBJ databases">
        <authorList>
            <person name="Pan X."/>
        </authorList>
    </citation>
    <scope>NUCLEOTIDE SEQUENCE [LARGE SCALE GENOMIC DNA]</scope>
    <source>
        <strain evidence="3 4">B2969</strain>
    </source>
</reference>